<feature type="transmembrane region" description="Helical" evidence="6">
    <location>
        <begin position="90"/>
        <end position="112"/>
    </location>
</feature>
<feature type="transmembrane region" description="Helical" evidence="6">
    <location>
        <begin position="124"/>
        <end position="144"/>
    </location>
</feature>
<feature type="domain" description="UBA" evidence="7">
    <location>
        <begin position="305"/>
        <end position="345"/>
    </location>
</feature>
<organism evidence="8 9">
    <name type="scientific">Batrachochytrium dendrobatidis (strain JEL423)</name>
    <dbReference type="NCBI Taxonomy" id="403673"/>
    <lineage>
        <taxon>Eukaryota</taxon>
        <taxon>Fungi</taxon>
        <taxon>Fungi incertae sedis</taxon>
        <taxon>Chytridiomycota</taxon>
        <taxon>Chytridiomycota incertae sedis</taxon>
        <taxon>Chytridiomycetes</taxon>
        <taxon>Rhizophydiales</taxon>
        <taxon>Rhizophydiales incertae sedis</taxon>
        <taxon>Batrachochytrium</taxon>
    </lineage>
</organism>
<dbReference type="PROSITE" id="PS50030">
    <property type="entry name" value="UBA"/>
    <property type="match status" value="1"/>
</dbReference>
<dbReference type="GO" id="GO:0016020">
    <property type="term" value="C:membrane"/>
    <property type="evidence" value="ECO:0007669"/>
    <property type="project" value="UniProtKB-SubCell"/>
</dbReference>
<dbReference type="AlphaFoldDB" id="A0A177WL67"/>
<evidence type="ECO:0000313" key="8">
    <source>
        <dbReference type="EMBL" id="OAJ40847.1"/>
    </source>
</evidence>
<feature type="transmembrane region" description="Helical" evidence="6">
    <location>
        <begin position="55"/>
        <end position="78"/>
    </location>
</feature>
<dbReference type="InterPro" id="IPR022764">
    <property type="entry name" value="Peptidase_S54_rhomboid_dom"/>
</dbReference>
<dbReference type="Gene3D" id="1.10.8.10">
    <property type="entry name" value="DNA helicase RuvA subunit, C-terminal domain"/>
    <property type="match status" value="1"/>
</dbReference>
<dbReference type="Pfam" id="PF00627">
    <property type="entry name" value="UBA"/>
    <property type="match status" value="1"/>
</dbReference>
<dbReference type="InterPro" id="IPR015940">
    <property type="entry name" value="UBA"/>
</dbReference>
<comment type="subcellular location">
    <subcellularLocation>
        <location evidence="1">Membrane</location>
        <topology evidence="1">Multi-pass membrane protein</topology>
    </subcellularLocation>
</comment>
<dbReference type="PANTHER" id="PTHR43066">
    <property type="entry name" value="RHOMBOID-RELATED PROTEIN"/>
    <property type="match status" value="1"/>
</dbReference>
<dbReference type="EMBL" id="DS022305">
    <property type="protein sequence ID" value="OAJ40847.1"/>
    <property type="molecule type" value="Genomic_DNA"/>
</dbReference>
<proteinExistence type="predicted"/>
<evidence type="ECO:0000313" key="9">
    <source>
        <dbReference type="Proteomes" id="UP000077115"/>
    </source>
</evidence>
<sequence>MLFTGPIGFSHAPFSKAVFVIIGVNSLVASIANAKSRLHLQLFPHLIPQCQLWRLVSSHFVLSSSAEVLFGSILIYQFRLLERQWGSAKFAAFFTLSSLISTCTSLAFLVLFRPSVDRIALGPFGFIAASTVLYSVQVPASYYFKLFGIGWSDHSFIYILAMQLAFISSPLSIFAWVGGIIAGGIYTTNTGNIKQWRFPTWIRSIVSSYILPLLESSHGDSSNDGSNPLSTATTPADQRRAQLQRTVQQQMQVASMMAGMAPRQGNTPADTTAGESPTTAQTIPVPGGPTGSTSTLSSHNASEVIADPHLVETLTGMGFEREASIAVLVQARNNLDTAIVMLVEHT</sequence>
<dbReference type="Gene3D" id="1.20.1540.10">
    <property type="entry name" value="Rhomboid-like"/>
    <property type="match status" value="1"/>
</dbReference>
<evidence type="ECO:0000256" key="1">
    <source>
        <dbReference type="ARBA" id="ARBA00004141"/>
    </source>
</evidence>
<dbReference type="OrthoDB" id="272778at2759"/>
<evidence type="ECO:0000259" key="7">
    <source>
        <dbReference type="PROSITE" id="PS50030"/>
    </source>
</evidence>
<feature type="transmembrane region" description="Helical" evidence="6">
    <location>
        <begin position="156"/>
        <end position="187"/>
    </location>
</feature>
<dbReference type="SUPFAM" id="SSF144091">
    <property type="entry name" value="Rhomboid-like"/>
    <property type="match status" value="1"/>
</dbReference>
<evidence type="ECO:0000256" key="3">
    <source>
        <dbReference type="ARBA" id="ARBA00022989"/>
    </source>
</evidence>
<reference evidence="8 9" key="1">
    <citation type="submission" date="2006-10" db="EMBL/GenBank/DDBJ databases">
        <title>The Genome Sequence of Batrachochytrium dendrobatidis JEL423.</title>
        <authorList>
            <consortium name="The Broad Institute Genome Sequencing Platform"/>
            <person name="Birren B."/>
            <person name="Lander E."/>
            <person name="Galagan J."/>
            <person name="Cuomo C."/>
            <person name="Devon K."/>
            <person name="Jaffe D."/>
            <person name="Butler J."/>
            <person name="Alvarez P."/>
            <person name="Gnerre S."/>
            <person name="Grabherr M."/>
            <person name="Kleber M."/>
            <person name="Mauceli E."/>
            <person name="Brockman W."/>
            <person name="Young S."/>
            <person name="LaButti K."/>
            <person name="Sykes S."/>
            <person name="DeCaprio D."/>
            <person name="Crawford M."/>
            <person name="Koehrsen M."/>
            <person name="Engels R."/>
            <person name="Montgomery P."/>
            <person name="Pearson M."/>
            <person name="Howarth C."/>
            <person name="Larson L."/>
            <person name="White J."/>
            <person name="O'Leary S."/>
            <person name="Kodira C."/>
            <person name="Zeng Q."/>
            <person name="Yandava C."/>
            <person name="Alvarado L."/>
            <person name="Longcore J."/>
            <person name="James T."/>
        </authorList>
    </citation>
    <scope>NUCLEOTIDE SEQUENCE [LARGE SCALE GENOMIC DNA]</scope>
    <source>
        <strain evidence="8 9">JEL423</strain>
    </source>
</reference>
<keyword evidence="4 6" id="KW-0472">Membrane</keyword>
<keyword evidence="2 6" id="KW-0812">Transmembrane</keyword>
<evidence type="ECO:0000256" key="4">
    <source>
        <dbReference type="ARBA" id="ARBA00023136"/>
    </source>
</evidence>
<feature type="compositionally biased region" description="Polar residues" evidence="5">
    <location>
        <begin position="264"/>
        <end position="282"/>
    </location>
</feature>
<dbReference type="SUPFAM" id="SSF46934">
    <property type="entry name" value="UBA-like"/>
    <property type="match status" value="1"/>
</dbReference>
<evidence type="ECO:0000256" key="2">
    <source>
        <dbReference type="ARBA" id="ARBA00022692"/>
    </source>
</evidence>
<feature type="transmembrane region" description="Helical" evidence="6">
    <location>
        <begin position="12"/>
        <end position="34"/>
    </location>
</feature>
<dbReference type="InterPro" id="IPR009060">
    <property type="entry name" value="UBA-like_sf"/>
</dbReference>
<evidence type="ECO:0000256" key="6">
    <source>
        <dbReference type="SAM" id="Phobius"/>
    </source>
</evidence>
<dbReference type="Pfam" id="PF01694">
    <property type="entry name" value="Rhomboid"/>
    <property type="match status" value="1"/>
</dbReference>
<dbReference type="Proteomes" id="UP000077115">
    <property type="component" value="Unassembled WGS sequence"/>
</dbReference>
<name>A0A177WL67_BATDL</name>
<dbReference type="CDD" id="cd14270">
    <property type="entry name" value="UBA"/>
    <property type="match status" value="1"/>
</dbReference>
<reference evidence="8 9" key="2">
    <citation type="submission" date="2016-05" db="EMBL/GenBank/DDBJ databases">
        <title>Lineage-specific infection strategies underlie the spectrum of fungal disease in amphibians.</title>
        <authorList>
            <person name="Cuomo C.A."/>
            <person name="Farrer R.A."/>
            <person name="James T."/>
            <person name="Longcore J."/>
            <person name="Birren B."/>
        </authorList>
    </citation>
    <scope>NUCLEOTIDE SEQUENCE [LARGE SCALE GENOMIC DNA]</scope>
    <source>
        <strain evidence="8 9">JEL423</strain>
    </source>
</reference>
<dbReference type="InterPro" id="IPR035952">
    <property type="entry name" value="Rhomboid-like_sf"/>
</dbReference>
<feature type="region of interest" description="Disordered" evidence="5">
    <location>
        <begin position="219"/>
        <end position="242"/>
    </location>
</feature>
<dbReference type="SMART" id="SM01160">
    <property type="entry name" value="DUF1751"/>
    <property type="match status" value="1"/>
</dbReference>
<dbReference type="PANTHER" id="PTHR43066:SF21">
    <property type="entry name" value="UBIQUITIN-ASSOCIATED DOMAIN-CONTAINING PROTEIN 2"/>
    <property type="match status" value="1"/>
</dbReference>
<feature type="region of interest" description="Disordered" evidence="5">
    <location>
        <begin position="261"/>
        <end position="297"/>
    </location>
</feature>
<dbReference type="VEuPathDB" id="FungiDB:BDEG_24540"/>
<gene>
    <name evidence="8" type="ORF">BDEG_24540</name>
</gene>
<dbReference type="GO" id="GO:0004252">
    <property type="term" value="F:serine-type endopeptidase activity"/>
    <property type="evidence" value="ECO:0007669"/>
    <property type="project" value="InterPro"/>
</dbReference>
<dbReference type="STRING" id="403673.A0A177WL67"/>
<accession>A0A177WL67</accession>
<evidence type="ECO:0000256" key="5">
    <source>
        <dbReference type="SAM" id="MobiDB-lite"/>
    </source>
</evidence>
<keyword evidence="3 6" id="KW-1133">Transmembrane helix</keyword>
<protein>
    <recommendedName>
        <fullName evidence="7">UBA domain-containing protein</fullName>
    </recommendedName>
</protein>